<reference evidence="2 3" key="1">
    <citation type="submission" date="2017-04" db="EMBL/GenBank/DDBJ databases">
        <title>Comparative genome analysis of Subtercola boreus.</title>
        <authorList>
            <person name="Cho Y.-J."/>
            <person name="Cho A."/>
            <person name="Kim O.-S."/>
            <person name="Lee J.-I."/>
        </authorList>
    </citation>
    <scope>NUCLEOTIDE SEQUENCE [LARGE SCALE GENOMIC DNA]</scope>
    <source>
        <strain evidence="2 3">P27479</strain>
    </source>
</reference>
<organism evidence="2 3">
    <name type="scientific">Subtercola boreus</name>
    <dbReference type="NCBI Taxonomy" id="120213"/>
    <lineage>
        <taxon>Bacteria</taxon>
        <taxon>Bacillati</taxon>
        <taxon>Actinomycetota</taxon>
        <taxon>Actinomycetes</taxon>
        <taxon>Micrococcales</taxon>
        <taxon>Microbacteriaceae</taxon>
        <taxon>Subtercola</taxon>
    </lineage>
</organism>
<evidence type="ECO:0000259" key="1">
    <source>
        <dbReference type="PROSITE" id="PS50943"/>
    </source>
</evidence>
<feature type="domain" description="HTH cro/C1-type" evidence="1">
    <location>
        <begin position="28"/>
        <end position="69"/>
    </location>
</feature>
<dbReference type="Proteomes" id="UP000256541">
    <property type="component" value="Unassembled WGS sequence"/>
</dbReference>
<dbReference type="InterPro" id="IPR010982">
    <property type="entry name" value="Lambda_DNA-bd_dom_sf"/>
</dbReference>
<accession>A0A3E0W210</accession>
<dbReference type="PROSITE" id="PS50943">
    <property type="entry name" value="HTH_CROC1"/>
    <property type="match status" value="1"/>
</dbReference>
<sequence>MTAASTLDHVVTANVTTEMKSREMCINDLAAVVGKSAKRVTAYLEGRKSWPFSHLVSLAEAFGVNVSDLLRDEVGVAR</sequence>
<dbReference type="AlphaFoldDB" id="A0A3E0W210"/>
<dbReference type="GO" id="GO:0003677">
    <property type="term" value="F:DNA binding"/>
    <property type="evidence" value="ECO:0007669"/>
    <property type="project" value="InterPro"/>
</dbReference>
<proteinExistence type="predicted"/>
<dbReference type="SUPFAM" id="SSF47413">
    <property type="entry name" value="lambda repressor-like DNA-binding domains"/>
    <property type="match status" value="1"/>
</dbReference>
<dbReference type="Pfam" id="PF13443">
    <property type="entry name" value="HTH_26"/>
    <property type="match status" value="1"/>
</dbReference>
<dbReference type="Gene3D" id="1.10.260.40">
    <property type="entry name" value="lambda repressor-like DNA-binding domains"/>
    <property type="match status" value="1"/>
</dbReference>
<dbReference type="CDD" id="cd00093">
    <property type="entry name" value="HTH_XRE"/>
    <property type="match status" value="1"/>
</dbReference>
<name>A0A3E0W210_9MICO</name>
<comment type="caution">
    <text evidence="2">The sequence shown here is derived from an EMBL/GenBank/DDBJ whole genome shotgun (WGS) entry which is preliminary data.</text>
</comment>
<dbReference type="EMBL" id="NBXB01000017">
    <property type="protein sequence ID" value="RFA15855.1"/>
    <property type="molecule type" value="Genomic_DNA"/>
</dbReference>
<protein>
    <recommendedName>
        <fullName evidence="1">HTH cro/C1-type domain-containing protein</fullName>
    </recommendedName>
</protein>
<evidence type="ECO:0000313" key="3">
    <source>
        <dbReference type="Proteomes" id="UP000256541"/>
    </source>
</evidence>
<evidence type="ECO:0000313" key="2">
    <source>
        <dbReference type="EMBL" id="RFA15855.1"/>
    </source>
</evidence>
<dbReference type="RefSeq" id="WP_116410790.1">
    <property type="nucleotide sequence ID" value="NZ_NBXB01000017.1"/>
</dbReference>
<gene>
    <name evidence="2" type="ORF">B7R22_05460</name>
</gene>
<dbReference type="InterPro" id="IPR001387">
    <property type="entry name" value="Cro/C1-type_HTH"/>
</dbReference>